<dbReference type="RefSeq" id="WP_113657781.1">
    <property type="nucleotide sequence ID" value="NZ_KZ845664.1"/>
</dbReference>
<dbReference type="HAMAP" id="MF_00187">
    <property type="entry name" value="FdhD"/>
    <property type="match status" value="1"/>
</dbReference>
<reference evidence="4 5" key="2">
    <citation type="submission" date="2018-06" db="EMBL/GenBank/DDBJ databases">
        <authorList>
            <person name="Zhirakovskaya E."/>
        </authorList>
    </citation>
    <scope>NUCLEOTIDE SEQUENCE [LARGE SCALE GENOMIC DNA]</scope>
    <source>
        <strain evidence="4 5">FBKL4.011</strain>
    </source>
</reference>
<name>A0A364K715_9BACL</name>
<feature type="active site" description="Cysteine persulfide intermediate" evidence="3">
    <location>
        <position position="105"/>
    </location>
</feature>
<proteinExistence type="inferred from homology"/>
<dbReference type="GO" id="GO:0097163">
    <property type="term" value="F:sulfur carrier activity"/>
    <property type="evidence" value="ECO:0007669"/>
    <property type="project" value="UniProtKB-UniRule"/>
</dbReference>
<comment type="function">
    <text evidence="3">Required for formate dehydrogenase (FDH) activity. Acts as a sulfur carrier protein that transfers sulfur from IscS to the molybdenum cofactor prior to its insertion into FDH.</text>
</comment>
<evidence type="ECO:0000256" key="3">
    <source>
        <dbReference type="HAMAP-Rule" id="MF_00187"/>
    </source>
</evidence>
<dbReference type="PANTHER" id="PTHR30592">
    <property type="entry name" value="FORMATE DEHYDROGENASE"/>
    <property type="match status" value="1"/>
</dbReference>
<dbReference type="GO" id="GO:0006777">
    <property type="term" value="P:Mo-molybdopterin cofactor biosynthetic process"/>
    <property type="evidence" value="ECO:0007669"/>
    <property type="project" value="UniProtKB-UniRule"/>
</dbReference>
<dbReference type="AlphaFoldDB" id="A0A364K715"/>
<comment type="similarity">
    <text evidence="3">Belongs to the FdhD family.</text>
</comment>
<reference evidence="4 5" key="1">
    <citation type="submission" date="2018-06" db="EMBL/GenBank/DDBJ databases">
        <title>Thermoflavimicrobium daqus sp. nov., a thermophilic microbe isolated from Moutai-flavour Daqu.</title>
        <authorList>
            <person name="Wang X."/>
            <person name="Zhou H."/>
        </authorList>
    </citation>
    <scope>NUCLEOTIDE SEQUENCE [LARGE SCALE GENOMIC DNA]</scope>
    <source>
        <strain evidence="4 5">FBKL4.011</strain>
    </source>
</reference>
<accession>A0A364K715</accession>
<evidence type="ECO:0000313" key="5">
    <source>
        <dbReference type="Proteomes" id="UP000251213"/>
    </source>
</evidence>
<dbReference type="SUPFAM" id="SSF53927">
    <property type="entry name" value="Cytidine deaminase-like"/>
    <property type="match status" value="1"/>
</dbReference>
<dbReference type="InterPro" id="IPR016193">
    <property type="entry name" value="Cytidine_deaminase-like"/>
</dbReference>
<dbReference type="PIRSF" id="PIRSF015626">
    <property type="entry name" value="FdhD"/>
    <property type="match status" value="1"/>
</dbReference>
<keyword evidence="2 3" id="KW-0501">Molybdenum cofactor biosynthesis</keyword>
<keyword evidence="4" id="KW-0808">Transferase</keyword>
<evidence type="ECO:0000256" key="2">
    <source>
        <dbReference type="ARBA" id="ARBA00023150"/>
    </source>
</evidence>
<dbReference type="InterPro" id="IPR003786">
    <property type="entry name" value="FdhD"/>
</dbReference>
<organism evidence="4 5">
    <name type="scientific">Thermoflavimicrobium daqui</name>
    <dbReference type="NCBI Taxonomy" id="2137476"/>
    <lineage>
        <taxon>Bacteria</taxon>
        <taxon>Bacillati</taxon>
        <taxon>Bacillota</taxon>
        <taxon>Bacilli</taxon>
        <taxon>Bacillales</taxon>
        <taxon>Thermoactinomycetaceae</taxon>
        <taxon>Thermoflavimicrobium</taxon>
    </lineage>
</organism>
<feature type="binding site" evidence="3">
    <location>
        <begin position="244"/>
        <end position="249"/>
    </location>
    <ligand>
        <name>Mo-bis(molybdopterin guanine dinucleotide)</name>
        <dbReference type="ChEBI" id="CHEBI:60539"/>
    </ligand>
</feature>
<evidence type="ECO:0000313" key="4">
    <source>
        <dbReference type="EMBL" id="RAL26096.1"/>
    </source>
</evidence>
<sequence length="262" mass="29492">MSIISKRNILKYDENSMLDLEDSIAVEYPLTLILNGNEFATLVCTPSDLEDMVIGFLAAEGIIRFHHEIQSIHIDEQRGFAYVETTNKQPVGVEFYSKRFIGSCCGKSRQSFYFHNDVKTVKTVMSQIQVTTEQCFHLMESLQSSSSDFQNTGGVHNAALCDKESIMITRTDIGRHNTLDKLYGYWIRNPFSLHDKLIAFSGRISSEVLLKVAKIGVSILLSKSAPTDLALKMAEDLGITTVGFIRNRKLNVYTHPQRIICA</sequence>
<comment type="caution">
    <text evidence="4">The sequence shown here is derived from an EMBL/GenBank/DDBJ whole genome shotgun (WGS) entry which is preliminary data.</text>
</comment>
<keyword evidence="5" id="KW-1185">Reference proteome</keyword>
<dbReference type="Gene3D" id="3.40.140.10">
    <property type="entry name" value="Cytidine Deaminase, domain 2"/>
    <property type="match status" value="1"/>
</dbReference>
<gene>
    <name evidence="3" type="primary">fdhD</name>
    <name evidence="4" type="ORF">DL897_03585</name>
</gene>
<dbReference type="EMBL" id="QJKK01000002">
    <property type="protein sequence ID" value="RAL26096.1"/>
    <property type="molecule type" value="Genomic_DNA"/>
</dbReference>
<dbReference type="NCBIfam" id="TIGR00129">
    <property type="entry name" value="fdhD_narQ"/>
    <property type="match status" value="1"/>
</dbReference>
<dbReference type="OrthoDB" id="9782042at2"/>
<dbReference type="GO" id="GO:0005737">
    <property type="term" value="C:cytoplasm"/>
    <property type="evidence" value="ECO:0007669"/>
    <property type="project" value="UniProtKB-SubCell"/>
</dbReference>
<dbReference type="PANTHER" id="PTHR30592:SF1">
    <property type="entry name" value="SULFUR CARRIER PROTEIN FDHD"/>
    <property type="match status" value="1"/>
</dbReference>
<dbReference type="Pfam" id="PF02634">
    <property type="entry name" value="FdhD-NarQ"/>
    <property type="match status" value="1"/>
</dbReference>
<dbReference type="Gene3D" id="3.10.20.10">
    <property type="match status" value="1"/>
</dbReference>
<keyword evidence="1 3" id="KW-0963">Cytoplasm</keyword>
<dbReference type="Proteomes" id="UP000251213">
    <property type="component" value="Unassembled WGS sequence"/>
</dbReference>
<evidence type="ECO:0000256" key="1">
    <source>
        <dbReference type="ARBA" id="ARBA00022490"/>
    </source>
</evidence>
<comment type="subcellular location">
    <subcellularLocation>
        <location evidence="3">Cytoplasm</location>
    </subcellularLocation>
</comment>
<dbReference type="GO" id="GO:0016783">
    <property type="term" value="F:sulfurtransferase activity"/>
    <property type="evidence" value="ECO:0007669"/>
    <property type="project" value="InterPro"/>
</dbReference>
<protein>
    <recommendedName>
        <fullName evidence="3">Sulfur carrier protein FdhD</fullName>
    </recommendedName>
</protein>